<evidence type="ECO:0000259" key="2">
    <source>
        <dbReference type="PROSITE" id="PS50119"/>
    </source>
</evidence>
<name>A0AAU9I7X8_9CILI</name>
<feature type="domain" description="B box-type" evidence="2">
    <location>
        <begin position="184"/>
        <end position="230"/>
    </location>
</feature>
<dbReference type="InterPro" id="IPR012816">
    <property type="entry name" value="NADAR"/>
</dbReference>
<keyword evidence="1" id="KW-0862">Zinc</keyword>
<proteinExistence type="predicted"/>
<dbReference type="GO" id="GO:0008270">
    <property type="term" value="F:zinc ion binding"/>
    <property type="evidence" value="ECO:0007669"/>
    <property type="project" value="UniProtKB-KW"/>
</dbReference>
<sequence>MPEDVFIRCSQCKQLHIKGNKHKCLNFVPCMPYTEALQMKEKKESSLPKLKSSSPVRYTKRQLSISKTQETDINNDPEISFGQYSQNLIQTPNLPTLSNPPSLTSRSKTPVTIRRQLAFITPSKIRESSRKDLILKDVTPLRNRKLIRVDTADFNSELLIHKDIKNTENELKSGVYGERIKKVAKHAHCFKHANFFAVTYCNRCGVDLCVKCSSEHEEHDSLFKNTKILLKAPSVTDIDPFKNTGSVALNLVGFSRIDEENENITPRKIKICSDCGYAVNCPDIHSKKEYDLWKICYKCQNKTFTTTLSHTETEAIIFKDDLSDFYEFSLSAPIPVMINDRRWESTKEYINAQKNSSKWEDAKDEIIEKVCEEKFKQHPRLYQLLMSTSGRELMFCDSNEKYWGIGFNGLGKNRLGETLMKIRDGNIF</sequence>
<dbReference type="EMBL" id="CAJZBQ010000002">
    <property type="protein sequence ID" value="CAG9310382.1"/>
    <property type="molecule type" value="Genomic_DNA"/>
</dbReference>
<evidence type="ECO:0000313" key="4">
    <source>
        <dbReference type="Proteomes" id="UP001162131"/>
    </source>
</evidence>
<dbReference type="InterPro" id="IPR000315">
    <property type="entry name" value="Znf_B-box"/>
</dbReference>
<dbReference type="AlphaFoldDB" id="A0AAU9I7X8"/>
<gene>
    <name evidence="3" type="ORF">BSTOLATCC_MIC1233</name>
</gene>
<dbReference type="SUPFAM" id="SSF143990">
    <property type="entry name" value="YbiA-like"/>
    <property type="match status" value="1"/>
</dbReference>
<dbReference type="Gene3D" id="1.10.357.40">
    <property type="entry name" value="YbiA-like"/>
    <property type="match status" value="1"/>
</dbReference>
<dbReference type="PROSITE" id="PS50119">
    <property type="entry name" value="ZF_BBOX"/>
    <property type="match status" value="1"/>
</dbReference>
<dbReference type="InterPro" id="IPR037238">
    <property type="entry name" value="YbiA-like_sf"/>
</dbReference>
<protein>
    <recommendedName>
        <fullName evidence="2">B box-type domain-containing protein</fullName>
    </recommendedName>
</protein>
<evidence type="ECO:0000313" key="3">
    <source>
        <dbReference type="EMBL" id="CAG9310382.1"/>
    </source>
</evidence>
<dbReference type="Proteomes" id="UP001162131">
    <property type="component" value="Unassembled WGS sequence"/>
</dbReference>
<comment type="caution">
    <text evidence="3">The sequence shown here is derived from an EMBL/GenBank/DDBJ whole genome shotgun (WGS) entry which is preliminary data.</text>
</comment>
<organism evidence="3 4">
    <name type="scientific">Blepharisma stoltei</name>
    <dbReference type="NCBI Taxonomy" id="1481888"/>
    <lineage>
        <taxon>Eukaryota</taxon>
        <taxon>Sar</taxon>
        <taxon>Alveolata</taxon>
        <taxon>Ciliophora</taxon>
        <taxon>Postciliodesmatophora</taxon>
        <taxon>Heterotrichea</taxon>
        <taxon>Heterotrichida</taxon>
        <taxon>Blepharismidae</taxon>
        <taxon>Blepharisma</taxon>
    </lineage>
</organism>
<keyword evidence="1" id="KW-0479">Metal-binding</keyword>
<keyword evidence="4" id="KW-1185">Reference proteome</keyword>
<accession>A0AAU9I7X8</accession>
<dbReference type="CDD" id="cd15457">
    <property type="entry name" value="NADAR"/>
    <property type="match status" value="1"/>
</dbReference>
<keyword evidence="1" id="KW-0863">Zinc-finger</keyword>
<evidence type="ECO:0000256" key="1">
    <source>
        <dbReference type="PROSITE-ProRule" id="PRU00024"/>
    </source>
</evidence>
<dbReference type="Pfam" id="PF08719">
    <property type="entry name" value="NADAR"/>
    <property type="match status" value="1"/>
</dbReference>
<reference evidence="3" key="1">
    <citation type="submission" date="2021-09" db="EMBL/GenBank/DDBJ databases">
        <authorList>
            <consortium name="AG Swart"/>
            <person name="Singh M."/>
            <person name="Singh A."/>
            <person name="Seah K."/>
            <person name="Emmerich C."/>
        </authorList>
    </citation>
    <scope>NUCLEOTIDE SEQUENCE</scope>
    <source>
        <strain evidence="3">ATCC30299</strain>
    </source>
</reference>